<evidence type="ECO:0000256" key="4">
    <source>
        <dbReference type="ARBA" id="ARBA00022692"/>
    </source>
</evidence>
<dbReference type="Pfam" id="PF06516">
    <property type="entry name" value="NUP"/>
    <property type="match status" value="1"/>
</dbReference>
<feature type="transmembrane region" description="Helical" evidence="7">
    <location>
        <begin position="436"/>
        <end position="456"/>
    </location>
</feature>
<dbReference type="PANTHER" id="PTHR38643">
    <property type="entry name" value="PURINE NUCLEOSIDE PERMEASE C285.05-RELATED"/>
    <property type="match status" value="1"/>
</dbReference>
<accession>A0AAJ5YTC4</accession>
<feature type="transmembrane region" description="Helical" evidence="7">
    <location>
        <begin position="69"/>
        <end position="88"/>
    </location>
</feature>
<proteinExistence type="inferred from homology"/>
<gene>
    <name evidence="9" type="ORF">MYAM1_003102</name>
</gene>
<dbReference type="AlphaFoldDB" id="A0AAJ5YTC4"/>
<feature type="transmembrane region" description="Helical" evidence="7">
    <location>
        <begin position="499"/>
        <end position="519"/>
    </location>
</feature>
<dbReference type="InterPro" id="IPR036259">
    <property type="entry name" value="MFS_trans_sf"/>
</dbReference>
<evidence type="ECO:0000256" key="7">
    <source>
        <dbReference type="SAM" id="Phobius"/>
    </source>
</evidence>
<dbReference type="InterPro" id="IPR009486">
    <property type="entry name" value="Pur_nuclsid_perm"/>
</dbReference>
<dbReference type="GO" id="GO:0003824">
    <property type="term" value="F:catalytic activity"/>
    <property type="evidence" value="ECO:0007669"/>
    <property type="project" value="InterPro"/>
</dbReference>
<evidence type="ECO:0000313" key="10">
    <source>
        <dbReference type="Proteomes" id="UP001219567"/>
    </source>
</evidence>
<dbReference type="GO" id="GO:0009116">
    <property type="term" value="P:nucleoside metabolic process"/>
    <property type="evidence" value="ECO:0007669"/>
    <property type="project" value="InterPro"/>
</dbReference>
<evidence type="ECO:0000256" key="2">
    <source>
        <dbReference type="ARBA" id="ARBA00008335"/>
    </source>
</evidence>
<dbReference type="InterPro" id="IPR035994">
    <property type="entry name" value="Nucleoside_phosphorylase_sf"/>
</dbReference>
<name>A0AAJ5YTC4_9BASI</name>
<feature type="transmembrane region" description="Helical" evidence="7">
    <location>
        <begin position="531"/>
        <end position="550"/>
    </location>
</feature>
<feature type="domain" description="Major facilitator superfamily (MFS) profile" evidence="8">
    <location>
        <begin position="69"/>
        <end position="521"/>
    </location>
</feature>
<sequence length="868" mass="95160">MATNINPSSAPAEHPMGGEVSDLKHEDANVFNAEYELVTPEETVGRVYSAKIALLNQAIQDIGFGRYQIMLFLVIGFGWASDNLWPIATSVILPPVGREFNRNSRRTPMITLAQNIGLLAGAFFWGFGCDWFGRKWAFSLTLGFTSVFGLIAAGSPNFAAVGVFDALWSFGVGGNLPVDSAIFLEFLPATHQYLLTVLSTYWAIAQVFADLIAWGLVGNYSCQSSQGCTKGSNMGWRYFLITLGGIWMVLFIVRFFFPVLESPKYLMGKGRDEEAVQVVHRLARINGKTTNLTVDDLRKLEGNDATAPTHALTAKEAAKRSLQDFKFDSIRSLFRTRRMALSTGMTILIWALIGLAFPLYNAFIPTIISDKEATSTYITYRNLLIIGVLGVPACIIGAFLVEIKGIGRKGTLGISTVLTGVFLFCSTTTSTSTQLLGWQCAWSFTSSLMYASLYTYTPEIFPTKYRGTGNALTACANRIFGIVAPIIAMCANLDTPKPVYASGALFILAGLIAFCLPLESRGKAIFPAMQFSCWTLSISLFSILLGFVHASESSQVISPKVVVVTLFEPERNAWLDKMSFAQNISLPGGSPLFPYVNCDKAGDVCLITTGEGEINAAATLTAFLYNSRFDLRKSYFVVNGIAGINPHAGTVGSVSFGRYAIQLGLQYGLDSRETPKGWKYGFWDYGTTRPGQYPAYFYGTEVFEINTNLREKVLEVVKSVKLDDSNVTIASRANFSYAPANQPPTIFKGDVMTSDLYYTGKIFGQMATNLTQVLTNGTGHYAMTAQEDNAVLETLVRAHKAGYADYGRAILYRTASDFDRAPPNMDDYKYFEMSNNLSGLSTPSLNNLCLVGSKIVRAVRDPTYPDRL</sequence>
<dbReference type="InterPro" id="IPR005828">
    <property type="entry name" value="MFS_sugar_transport-like"/>
</dbReference>
<dbReference type="Gene3D" id="3.40.50.1580">
    <property type="entry name" value="Nucleoside phosphorylase domain"/>
    <property type="match status" value="1"/>
</dbReference>
<reference evidence="9 10" key="1">
    <citation type="submission" date="2023-03" db="EMBL/GenBank/DDBJ databases">
        <title>Mating type loci evolution in Malassezia.</title>
        <authorList>
            <person name="Coelho M.A."/>
        </authorList>
    </citation>
    <scope>NUCLEOTIDE SEQUENCE [LARGE SCALE GENOMIC DNA]</scope>
    <source>
        <strain evidence="9 10">CBS 9725</strain>
    </source>
</reference>
<dbReference type="InterPro" id="IPR020846">
    <property type="entry name" value="MFS_dom"/>
</dbReference>
<feature type="transmembrane region" description="Helical" evidence="7">
    <location>
        <begin position="339"/>
        <end position="360"/>
    </location>
</feature>
<comment type="similarity">
    <text evidence="2">Belongs to the major facilitator superfamily.</text>
</comment>
<protein>
    <recommendedName>
        <fullName evidence="8">Major facilitator superfamily (MFS) profile domain-containing protein</fullName>
    </recommendedName>
</protein>
<dbReference type="Gene3D" id="1.20.1250.20">
    <property type="entry name" value="MFS general substrate transporter like domains"/>
    <property type="match status" value="1"/>
</dbReference>
<keyword evidence="3" id="KW-0813">Transport</keyword>
<keyword evidence="6 7" id="KW-0472">Membrane</keyword>
<organism evidence="9 10">
    <name type="scientific">Malassezia yamatoensis</name>
    <dbReference type="NCBI Taxonomy" id="253288"/>
    <lineage>
        <taxon>Eukaryota</taxon>
        <taxon>Fungi</taxon>
        <taxon>Dikarya</taxon>
        <taxon>Basidiomycota</taxon>
        <taxon>Ustilaginomycotina</taxon>
        <taxon>Malasseziomycetes</taxon>
        <taxon>Malasseziales</taxon>
        <taxon>Malasseziaceae</taxon>
        <taxon>Malassezia</taxon>
    </lineage>
</organism>
<dbReference type="GO" id="GO:0005783">
    <property type="term" value="C:endoplasmic reticulum"/>
    <property type="evidence" value="ECO:0007669"/>
    <property type="project" value="TreeGrafter"/>
</dbReference>
<comment type="subcellular location">
    <subcellularLocation>
        <location evidence="1">Membrane</location>
        <topology evidence="1">Multi-pass membrane protein</topology>
    </subcellularLocation>
</comment>
<feature type="transmembrane region" description="Helical" evidence="7">
    <location>
        <begin position="108"/>
        <end position="129"/>
    </location>
</feature>
<dbReference type="CDD" id="cd17316">
    <property type="entry name" value="MFS_SV2_like"/>
    <property type="match status" value="1"/>
</dbReference>
<feature type="transmembrane region" description="Helical" evidence="7">
    <location>
        <begin position="194"/>
        <end position="216"/>
    </location>
</feature>
<evidence type="ECO:0000256" key="5">
    <source>
        <dbReference type="ARBA" id="ARBA00022989"/>
    </source>
</evidence>
<evidence type="ECO:0000313" key="9">
    <source>
        <dbReference type="EMBL" id="WFD00354.1"/>
    </source>
</evidence>
<evidence type="ECO:0000256" key="1">
    <source>
        <dbReference type="ARBA" id="ARBA00004141"/>
    </source>
</evidence>
<keyword evidence="4 7" id="KW-0812">Transmembrane</keyword>
<evidence type="ECO:0000256" key="3">
    <source>
        <dbReference type="ARBA" id="ARBA00022448"/>
    </source>
</evidence>
<dbReference type="Pfam" id="PF00083">
    <property type="entry name" value="Sugar_tr"/>
    <property type="match status" value="1"/>
</dbReference>
<feature type="transmembrane region" description="Helical" evidence="7">
    <location>
        <begin position="468"/>
        <end position="487"/>
    </location>
</feature>
<feature type="transmembrane region" description="Helical" evidence="7">
    <location>
        <begin position="166"/>
        <end position="187"/>
    </location>
</feature>
<evidence type="ECO:0000259" key="8">
    <source>
        <dbReference type="PROSITE" id="PS50850"/>
    </source>
</evidence>
<dbReference type="GO" id="GO:0022857">
    <property type="term" value="F:transmembrane transporter activity"/>
    <property type="evidence" value="ECO:0007669"/>
    <property type="project" value="InterPro"/>
</dbReference>
<dbReference type="SUPFAM" id="SSF103473">
    <property type="entry name" value="MFS general substrate transporter"/>
    <property type="match status" value="1"/>
</dbReference>
<feature type="transmembrane region" description="Helical" evidence="7">
    <location>
        <begin position="380"/>
        <end position="400"/>
    </location>
</feature>
<dbReference type="EMBL" id="CP119946">
    <property type="protein sequence ID" value="WFD00354.1"/>
    <property type="molecule type" value="Genomic_DNA"/>
</dbReference>
<dbReference type="GO" id="GO:0016020">
    <property type="term" value="C:membrane"/>
    <property type="evidence" value="ECO:0007669"/>
    <property type="project" value="UniProtKB-SubCell"/>
</dbReference>
<dbReference type="PANTHER" id="PTHR38643:SF1">
    <property type="entry name" value="PURINE NUCLEOSIDE PERMEASE C285.05-RELATED"/>
    <property type="match status" value="1"/>
</dbReference>
<keyword evidence="10" id="KW-1185">Reference proteome</keyword>
<evidence type="ECO:0000256" key="6">
    <source>
        <dbReference type="ARBA" id="ARBA00023136"/>
    </source>
</evidence>
<dbReference type="FunFam" id="1.20.1250.20:FF:000171">
    <property type="entry name" value="MFS general substrate transporter"/>
    <property type="match status" value="1"/>
</dbReference>
<dbReference type="Proteomes" id="UP001219567">
    <property type="component" value="Chromosome 4"/>
</dbReference>
<dbReference type="PROSITE" id="PS50850">
    <property type="entry name" value="MFS"/>
    <property type="match status" value="1"/>
</dbReference>
<feature type="transmembrane region" description="Helical" evidence="7">
    <location>
        <begin position="412"/>
        <end position="430"/>
    </location>
</feature>
<feature type="transmembrane region" description="Helical" evidence="7">
    <location>
        <begin position="236"/>
        <end position="257"/>
    </location>
</feature>
<feature type="transmembrane region" description="Helical" evidence="7">
    <location>
        <begin position="136"/>
        <end position="154"/>
    </location>
</feature>
<keyword evidence="5 7" id="KW-1133">Transmembrane helix</keyword>